<dbReference type="InterPro" id="IPR011021">
    <property type="entry name" value="Arrestin-like_N"/>
</dbReference>
<dbReference type="InterPro" id="IPR014756">
    <property type="entry name" value="Ig_E-set"/>
</dbReference>
<dbReference type="PANTHER" id="PTHR11188">
    <property type="entry name" value="ARRESTIN DOMAIN CONTAINING PROTEIN"/>
    <property type="match status" value="1"/>
</dbReference>
<dbReference type="InterPro" id="IPR011022">
    <property type="entry name" value="Arrestin_C-like"/>
</dbReference>
<evidence type="ECO:0000256" key="1">
    <source>
        <dbReference type="ARBA" id="ARBA00005298"/>
    </source>
</evidence>
<dbReference type="SMART" id="SM01017">
    <property type="entry name" value="Arrestin_C"/>
    <property type="match status" value="1"/>
</dbReference>
<evidence type="ECO:0000313" key="3">
    <source>
        <dbReference type="EMBL" id="KAK2171799.1"/>
    </source>
</evidence>
<dbReference type="AlphaFoldDB" id="A0AAD9KHR3"/>
<proteinExistence type="inferred from homology"/>
<organism evidence="3 4">
    <name type="scientific">Ridgeia piscesae</name>
    <name type="common">Tubeworm</name>
    <dbReference type="NCBI Taxonomy" id="27915"/>
    <lineage>
        <taxon>Eukaryota</taxon>
        <taxon>Metazoa</taxon>
        <taxon>Spiralia</taxon>
        <taxon>Lophotrochozoa</taxon>
        <taxon>Annelida</taxon>
        <taxon>Polychaeta</taxon>
        <taxon>Sedentaria</taxon>
        <taxon>Canalipalpata</taxon>
        <taxon>Sabellida</taxon>
        <taxon>Siboglinidae</taxon>
        <taxon>Ridgeia</taxon>
    </lineage>
</organism>
<evidence type="ECO:0000313" key="4">
    <source>
        <dbReference type="Proteomes" id="UP001209878"/>
    </source>
</evidence>
<comment type="similarity">
    <text evidence="1">Belongs to the arrestin family.</text>
</comment>
<accession>A0AAD9KHR3</accession>
<protein>
    <recommendedName>
        <fullName evidence="2">Arrestin C-terminal-like domain-containing protein</fullName>
    </recommendedName>
</protein>
<keyword evidence="4" id="KW-1185">Reference proteome</keyword>
<evidence type="ECO:0000259" key="2">
    <source>
        <dbReference type="SMART" id="SM01017"/>
    </source>
</evidence>
<comment type="caution">
    <text evidence="3">The sequence shown here is derived from an EMBL/GenBank/DDBJ whole genome shotgun (WGS) entry which is preliminary data.</text>
</comment>
<sequence>MAVSNFQIELSEKGAYRAGGEISGHVILNVWSAIEISHIELLLHGRGTLRIFKDTSTFLEMPKHEVYLKQKILLMSPTSGAHTVVLQPGRYESAFKYQLPDALPPSVAQQELRHGCVFDISYTAQANMCRMRRSSVMIIKSTRRSFVILPDHLTTATAHQPISHTEYVKLFSLSATSNPAKVTVHLNRGIFNPGENIKLKVVVTTEKSTCVQSVCASLEQVTTFNNDMIRKLRRKLVRTGEAHGHHLSAATVGATFVMPVPTNIVPSDLPHCHLLENTYVIKVIVSFKKLAGSLSICVPITVTPQSTQEPPSHKSLFGQRMTHFRSFGKPTLNTTISSDSDNSSSQQGDIVGRHLDDQVITTYKTPVPCCACCLACMGVGICQFEEK</sequence>
<dbReference type="GO" id="GO:0015031">
    <property type="term" value="P:protein transport"/>
    <property type="evidence" value="ECO:0007669"/>
    <property type="project" value="TreeGrafter"/>
</dbReference>
<reference evidence="3" key="1">
    <citation type="journal article" date="2023" name="Mol. Biol. Evol.">
        <title>Third-Generation Sequencing Reveals the Adaptive Role of the Epigenome in Three Deep-Sea Polychaetes.</title>
        <authorList>
            <person name="Perez M."/>
            <person name="Aroh O."/>
            <person name="Sun Y."/>
            <person name="Lan Y."/>
            <person name="Juniper S.K."/>
            <person name="Young C.R."/>
            <person name="Angers B."/>
            <person name="Qian P.Y."/>
        </authorList>
    </citation>
    <scope>NUCLEOTIDE SEQUENCE</scope>
    <source>
        <strain evidence="3">R07B-5</strain>
    </source>
</reference>
<name>A0AAD9KHR3_RIDPI</name>
<feature type="domain" description="Arrestin C-terminal-like" evidence="2">
    <location>
        <begin position="176"/>
        <end position="307"/>
    </location>
</feature>
<dbReference type="Gene3D" id="2.60.40.640">
    <property type="match status" value="2"/>
</dbReference>
<dbReference type="GO" id="GO:0005737">
    <property type="term" value="C:cytoplasm"/>
    <property type="evidence" value="ECO:0007669"/>
    <property type="project" value="TreeGrafter"/>
</dbReference>
<dbReference type="Pfam" id="PF02752">
    <property type="entry name" value="Arrestin_C"/>
    <property type="match status" value="1"/>
</dbReference>
<dbReference type="PANTHER" id="PTHR11188:SF130">
    <property type="entry name" value="ARRESTIN C-TERMINAL-LIKE DOMAIN-CONTAINING PROTEIN"/>
    <property type="match status" value="1"/>
</dbReference>
<dbReference type="InterPro" id="IPR050357">
    <property type="entry name" value="Arrestin_domain-protein"/>
</dbReference>
<dbReference type="SUPFAM" id="SSF81296">
    <property type="entry name" value="E set domains"/>
    <property type="match status" value="2"/>
</dbReference>
<dbReference type="Pfam" id="PF00339">
    <property type="entry name" value="Arrestin_N"/>
    <property type="match status" value="1"/>
</dbReference>
<gene>
    <name evidence="3" type="ORF">NP493_1026g00025</name>
</gene>
<dbReference type="InterPro" id="IPR014752">
    <property type="entry name" value="Arrestin-like_C"/>
</dbReference>
<dbReference type="Proteomes" id="UP001209878">
    <property type="component" value="Unassembled WGS sequence"/>
</dbReference>
<dbReference type="EMBL" id="JAODUO010001025">
    <property type="protein sequence ID" value="KAK2171799.1"/>
    <property type="molecule type" value="Genomic_DNA"/>
</dbReference>